<reference evidence="2 4" key="2">
    <citation type="submission" date="2024-06" db="EMBL/GenBank/DDBJ databases">
        <title>Genomic Encyclopedia of Type Strains, Phase V (KMG-V): Genome sequencing to study the core and pangenomes of soil and plant-associated prokaryotes.</title>
        <authorList>
            <person name="Whitman W."/>
        </authorList>
    </citation>
    <scope>NUCLEOTIDE SEQUENCE [LARGE SCALE GENOMIC DNA]</scope>
    <source>
        <strain evidence="2 4">USDA 160</strain>
    </source>
</reference>
<protein>
    <recommendedName>
        <fullName evidence="5">DUF3303 domain-containing protein</fullName>
    </recommendedName>
</protein>
<evidence type="ECO:0000313" key="3">
    <source>
        <dbReference type="Proteomes" id="UP000030377"/>
    </source>
</evidence>
<dbReference type="EMBL" id="JRPN01000020">
    <property type="protein sequence ID" value="KGT76489.1"/>
    <property type="molecule type" value="Genomic_DNA"/>
</dbReference>
<evidence type="ECO:0008006" key="5">
    <source>
        <dbReference type="Google" id="ProtNLM"/>
    </source>
</evidence>
<accession>A0A0A3XTB5</accession>
<sequence length="91" mass="9923">MKFITSWSVPQGTFNAAVSRFLETGGAPPEGVKMLGRWHGMNGQGFAISESSDPKAMYRWHAQWADLLPLTVTPCLEDGDAGEVMASLPKR</sequence>
<keyword evidence="4" id="KW-1185">Reference proteome</keyword>
<dbReference type="RefSeq" id="WP_014495965.1">
    <property type="nucleotide sequence ID" value="NZ_BJNK01000006.1"/>
</dbReference>
<dbReference type="Proteomes" id="UP001549291">
    <property type="component" value="Unassembled WGS sequence"/>
</dbReference>
<dbReference type="AlphaFoldDB" id="A0A0A3XTB5"/>
<organism evidence="1 3">
    <name type="scientific">Bradyrhizobium japonicum</name>
    <dbReference type="NCBI Taxonomy" id="375"/>
    <lineage>
        <taxon>Bacteria</taxon>
        <taxon>Pseudomonadati</taxon>
        <taxon>Pseudomonadota</taxon>
        <taxon>Alphaproteobacteria</taxon>
        <taxon>Hyphomicrobiales</taxon>
        <taxon>Nitrobacteraceae</taxon>
        <taxon>Bradyrhizobium</taxon>
    </lineage>
</organism>
<proteinExistence type="predicted"/>
<dbReference type="Proteomes" id="UP000030377">
    <property type="component" value="Unassembled WGS sequence"/>
</dbReference>
<dbReference type="Pfam" id="PF11746">
    <property type="entry name" value="DUF3303"/>
    <property type="match status" value="1"/>
</dbReference>
<dbReference type="InterPro" id="IPR021734">
    <property type="entry name" value="DUF3303"/>
</dbReference>
<gene>
    <name evidence="2" type="ORF">ABIF63_006639</name>
    <name evidence="1" type="ORF">MA20_27305</name>
</gene>
<reference evidence="1 3" key="1">
    <citation type="submission" date="2014-09" db="EMBL/GenBank/DDBJ databases">
        <title>Draft genome of Bradyrhizobium japonicum Is-34.</title>
        <authorList>
            <person name="Tsurumaru H."/>
            <person name="Yamakawa T."/>
            <person name="Hashimoto S."/>
            <person name="Okizaki K."/>
            <person name="Kanesaki Y."/>
            <person name="Yoshikawa H."/>
            <person name="Yajima S."/>
        </authorList>
    </citation>
    <scope>NUCLEOTIDE SEQUENCE [LARGE SCALE GENOMIC DNA]</scope>
    <source>
        <strain evidence="1 3">Is-34</strain>
    </source>
</reference>
<evidence type="ECO:0000313" key="1">
    <source>
        <dbReference type="EMBL" id="KGT76489.1"/>
    </source>
</evidence>
<dbReference type="GeneID" id="64069129"/>
<evidence type="ECO:0000313" key="2">
    <source>
        <dbReference type="EMBL" id="MET4722533.1"/>
    </source>
</evidence>
<evidence type="ECO:0000313" key="4">
    <source>
        <dbReference type="Proteomes" id="UP001549291"/>
    </source>
</evidence>
<comment type="caution">
    <text evidence="1">The sequence shown here is derived from an EMBL/GenBank/DDBJ whole genome shotgun (WGS) entry which is preliminary data.</text>
</comment>
<dbReference type="PATRIC" id="fig|375.37.peg.6023"/>
<dbReference type="KEGG" id="bjp:RN69_28590"/>
<dbReference type="EMBL" id="JBEPTQ010000002">
    <property type="protein sequence ID" value="MET4722533.1"/>
    <property type="molecule type" value="Genomic_DNA"/>
</dbReference>
<name>A0A0A3XTB5_BRAJP</name>